<evidence type="ECO:0000313" key="2">
    <source>
        <dbReference type="EMBL" id="SDC57356.1"/>
    </source>
</evidence>
<dbReference type="Gene3D" id="3.40.50.1820">
    <property type="entry name" value="alpha/beta hydrolase"/>
    <property type="match status" value="1"/>
</dbReference>
<dbReference type="AlphaFoldDB" id="A0A1G6MQT5"/>
<dbReference type="Pfam" id="PF00756">
    <property type="entry name" value="Esterase"/>
    <property type="match status" value="1"/>
</dbReference>
<dbReference type="RefSeq" id="WP_072844561.1">
    <property type="nucleotide sequence ID" value="NZ_FNAB01000001.1"/>
</dbReference>
<dbReference type="InterPro" id="IPR029058">
    <property type="entry name" value="AB_hydrolase_fold"/>
</dbReference>
<keyword evidence="3" id="KW-1185">Reference proteome</keyword>
<dbReference type="PANTHER" id="PTHR48098:SF1">
    <property type="entry name" value="DIACYLGLYCEROL ACYLTRANSFERASE_MYCOLYLTRANSFERASE AG85A"/>
    <property type="match status" value="1"/>
</dbReference>
<dbReference type="SUPFAM" id="SSF53474">
    <property type="entry name" value="alpha/beta-Hydrolases"/>
    <property type="match status" value="1"/>
</dbReference>
<protein>
    <submittedName>
        <fullName evidence="2">S-formylglutathione hydrolase FrmB</fullName>
    </submittedName>
</protein>
<dbReference type="InterPro" id="IPR050583">
    <property type="entry name" value="Mycobacterial_A85_antigen"/>
</dbReference>
<feature type="signal peptide" evidence="1">
    <location>
        <begin position="1"/>
        <end position="23"/>
    </location>
</feature>
<organism evidence="2 3">
    <name type="scientific">Rhodococcus tukisamuensis</name>
    <dbReference type="NCBI Taxonomy" id="168276"/>
    <lineage>
        <taxon>Bacteria</taxon>
        <taxon>Bacillati</taxon>
        <taxon>Actinomycetota</taxon>
        <taxon>Actinomycetes</taxon>
        <taxon>Mycobacteriales</taxon>
        <taxon>Nocardiaceae</taxon>
        <taxon>Rhodococcus</taxon>
    </lineage>
</organism>
<keyword evidence="1" id="KW-0732">Signal</keyword>
<dbReference type="STRING" id="168276.SAMN05444580_101256"/>
<feature type="chain" id="PRO_5011695090" evidence="1">
    <location>
        <begin position="24"/>
        <end position="330"/>
    </location>
</feature>
<evidence type="ECO:0000256" key="1">
    <source>
        <dbReference type="SAM" id="SignalP"/>
    </source>
</evidence>
<dbReference type="GO" id="GO:0016747">
    <property type="term" value="F:acyltransferase activity, transferring groups other than amino-acyl groups"/>
    <property type="evidence" value="ECO:0007669"/>
    <property type="project" value="TreeGrafter"/>
</dbReference>
<accession>A0A1G6MQT5</accession>
<reference evidence="2 3" key="1">
    <citation type="submission" date="2016-10" db="EMBL/GenBank/DDBJ databases">
        <authorList>
            <person name="de Groot N.N."/>
        </authorList>
    </citation>
    <scope>NUCLEOTIDE SEQUENCE [LARGE SCALE GENOMIC DNA]</scope>
    <source>
        <strain evidence="2 3">JCM 11308</strain>
    </source>
</reference>
<dbReference type="InterPro" id="IPR000801">
    <property type="entry name" value="Esterase-like"/>
</dbReference>
<proteinExistence type="predicted"/>
<sequence>MKLLATMALSMALCGLFPSVAAAGPRGPGPARQAASVDHVTMLTERRAAVFVHSPSMGEVVQVQVLLPADRSAARPTLYLLDGAGGGEESDYQESTWTLKTDAVDFFADKDVNVVLPVGGTGSYYTNWKQPDPTLGVDEWETFLTTELPPLIDTQFRGNGVNAIAGLSMGAHAALNLATRHPAMYRGVAAFSGCADNGQADSRLSVRATVAWKGGDADNMWGPDGDPEWAANDPMRNAEALRGKEIYVATGNGAAGPLDDPTTVDGLSALTLGAALEAAALRCTQLFDDRLRELAIPATFHYRPAGTHSWPYWQQDLHDAWPTLARSLGR</sequence>
<dbReference type="EMBL" id="FNAB01000001">
    <property type="protein sequence ID" value="SDC57356.1"/>
    <property type="molecule type" value="Genomic_DNA"/>
</dbReference>
<name>A0A1G6MQT5_9NOCA</name>
<keyword evidence="2" id="KW-0378">Hydrolase</keyword>
<dbReference type="GO" id="GO:0016787">
    <property type="term" value="F:hydrolase activity"/>
    <property type="evidence" value="ECO:0007669"/>
    <property type="project" value="UniProtKB-KW"/>
</dbReference>
<evidence type="ECO:0000313" key="3">
    <source>
        <dbReference type="Proteomes" id="UP000199417"/>
    </source>
</evidence>
<dbReference type="PANTHER" id="PTHR48098">
    <property type="entry name" value="ENTEROCHELIN ESTERASE-RELATED"/>
    <property type="match status" value="1"/>
</dbReference>
<gene>
    <name evidence="2" type="ORF">SAMN05444580_101256</name>
</gene>
<dbReference type="Proteomes" id="UP000199417">
    <property type="component" value="Unassembled WGS sequence"/>
</dbReference>